<accession>A0A9P1EIG6</accession>
<name>A0A9P1EIG6_CUSEU</name>
<evidence type="ECO:0000256" key="2">
    <source>
        <dbReference type="ARBA" id="ARBA00023015"/>
    </source>
</evidence>
<keyword evidence="9" id="KW-1185">Reference proteome</keyword>
<evidence type="ECO:0000259" key="6">
    <source>
        <dbReference type="Pfam" id="PF14215"/>
    </source>
</evidence>
<dbReference type="InterPro" id="IPR025610">
    <property type="entry name" value="MYC/MYB_N"/>
</dbReference>
<evidence type="ECO:0000313" key="9">
    <source>
        <dbReference type="Proteomes" id="UP001152484"/>
    </source>
</evidence>
<evidence type="ECO:0008006" key="10">
    <source>
        <dbReference type="Google" id="ProtNLM"/>
    </source>
</evidence>
<feature type="compositionally biased region" description="Basic residues" evidence="5">
    <location>
        <begin position="378"/>
        <end position="387"/>
    </location>
</feature>
<organism evidence="8 9">
    <name type="scientific">Cuscuta europaea</name>
    <name type="common">European dodder</name>
    <dbReference type="NCBI Taxonomy" id="41803"/>
    <lineage>
        <taxon>Eukaryota</taxon>
        <taxon>Viridiplantae</taxon>
        <taxon>Streptophyta</taxon>
        <taxon>Embryophyta</taxon>
        <taxon>Tracheophyta</taxon>
        <taxon>Spermatophyta</taxon>
        <taxon>Magnoliopsida</taxon>
        <taxon>eudicotyledons</taxon>
        <taxon>Gunneridae</taxon>
        <taxon>Pentapetalae</taxon>
        <taxon>asterids</taxon>
        <taxon>lamiids</taxon>
        <taxon>Solanales</taxon>
        <taxon>Convolvulaceae</taxon>
        <taxon>Cuscuteae</taxon>
        <taxon>Cuscuta</taxon>
        <taxon>Cuscuta subgen. Cuscuta</taxon>
    </lineage>
</organism>
<sequence>MSIRNGETVTKALLKSLCCANGWSYGVFWGFNLQNSLLLTLRDAYYDEQMGGIIDDMLLQVHVLGSGVVGQVAFTKKHKWMFSDSNSAWQSHHGLPDNSEFLQDDSEFYGQFSCGIKTIAVILVEPFGVVQFGSMEKLPERMEFIKEARKLFLDIDMETFLPEISASPENGEIFPALESLPSSITNSPYLMSPETLPSPDFADLLEFDYQFQNHSTGTSLMYDISQSFSPVVGRAHNGLNSTNDDLSCATSVISEPKMSDQTDILLNVCNSFNQIEKNLNNIGSKWTDNSGCPSENSNVSQEWPSNRLFSQLGLDQLLNDIPGSSFGGSSCNDQSLSAGSTRKRTGSPLATSYSVKTSQLYSNLNIPLSKDHENTSKPTKKKAKRGTRPVPKDRIRTYERLAELRKLVPNGEKMSIDRLLNQTIKQLLFLQSVTKHAEELKNANVLKEREGQKETGFNSNANGVTWVCEIENQTMVCPLKVEELCTPGQMLIEILCQEQGFFLEIVDIVRGFGLNILKGVMELRVTKIWAHFVVEAEENQIVSRHEIFSSLLQLLQVAGPSELCLNDQVGSNRDGRSSPLNSCSEYVVPFLIGMPEGMQCMNLV</sequence>
<dbReference type="Pfam" id="PF23176">
    <property type="entry name" value="bHLH_LHW"/>
    <property type="match status" value="1"/>
</dbReference>
<keyword evidence="2" id="KW-0805">Transcription regulation</keyword>
<comment type="caution">
    <text evidence="8">The sequence shown here is derived from an EMBL/GenBank/DDBJ whole genome shotgun (WGS) entry which is preliminary data.</text>
</comment>
<comment type="subcellular location">
    <subcellularLocation>
        <location evidence="1">Nucleus</location>
    </subcellularLocation>
</comment>
<dbReference type="Proteomes" id="UP001152484">
    <property type="component" value="Unassembled WGS sequence"/>
</dbReference>
<dbReference type="PANTHER" id="PTHR46196:SF2">
    <property type="entry name" value="TRANSCRIPTION FACTOR BHLH157"/>
    <property type="match status" value="1"/>
</dbReference>
<reference evidence="8" key="1">
    <citation type="submission" date="2022-07" db="EMBL/GenBank/DDBJ databases">
        <authorList>
            <person name="Macas J."/>
            <person name="Novak P."/>
            <person name="Neumann P."/>
        </authorList>
    </citation>
    <scope>NUCLEOTIDE SEQUENCE</scope>
</reference>
<evidence type="ECO:0000259" key="7">
    <source>
        <dbReference type="Pfam" id="PF23176"/>
    </source>
</evidence>
<dbReference type="AlphaFoldDB" id="A0A9P1EIG6"/>
<feature type="domain" description="BHLH" evidence="7">
    <location>
        <begin position="388"/>
        <end position="442"/>
    </location>
</feature>
<evidence type="ECO:0000256" key="4">
    <source>
        <dbReference type="ARBA" id="ARBA00023242"/>
    </source>
</evidence>
<keyword evidence="3" id="KW-0804">Transcription</keyword>
<protein>
    <recommendedName>
        <fullName evidence="10">BHLH domain-containing protein</fullName>
    </recommendedName>
</protein>
<dbReference type="Pfam" id="PF14215">
    <property type="entry name" value="bHLH-MYC_N"/>
    <property type="match status" value="1"/>
</dbReference>
<dbReference type="OrthoDB" id="1883654at2759"/>
<dbReference type="EMBL" id="CAMAPE010000050">
    <property type="protein sequence ID" value="CAH9106569.1"/>
    <property type="molecule type" value="Genomic_DNA"/>
</dbReference>
<dbReference type="InterPro" id="IPR043561">
    <property type="entry name" value="LHW-like"/>
</dbReference>
<dbReference type="PANTHER" id="PTHR46196">
    <property type="entry name" value="TRANSCRIPTION FACTOR BHLH155-LIKE ISOFORM X1-RELATED"/>
    <property type="match status" value="1"/>
</dbReference>
<dbReference type="GO" id="GO:0005634">
    <property type="term" value="C:nucleus"/>
    <property type="evidence" value="ECO:0007669"/>
    <property type="project" value="UniProtKB-SubCell"/>
</dbReference>
<evidence type="ECO:0000256" key="1">
    <source>
        <dbReference type="ARBA" id="ARBA00004123"/>
    </source>
</evidence>
<evidence type="ECO:0000256" key="3">
    <source>
        <dbReference type="ARBA" id="ARBA00023163"/>
    </source>
</evidence>
<dbReference type="InterPro" id="IPR011598">
    <property type="entry name" value="bHLH_dom"/>
</dbReference>
<dbReference type="GO" id="GO:0003700">
    <property type="term" value="F:DNA-binding transcription factor activity"/>
    <property type="evidence" value="ECO:0007669"/>
    <property type="project" value="InterPro"/>
</dbReference>
<proteinExistence type="predicted"/>
<gene>
    <name evidence="8" type="ORF">CEURO_LOCUS17350</name>
</gene>
<evidence type="ECO:0000256" key="5">
    <source>
        <dbReference type="SAM" id="MobiDB-lite"/>
    </source>
</evidence>
<feature type="domain" description="Transcription factor MYC/MYB N-terminal" evidence="6">
    <location>
        <begin position="59"/>
        <end position="152"/>
    </location>
</feature>
<feature type="region of interest" description="Disordered" evidence="5">
    <location>
        <begin position="364"/>
        <end position="394"/>
    </location>
</feature>
<feature type="compositionally biased region" description="Polar residues" evidence="5">
    <location>
        <begin position="329"/>
        <end position="340"/>
    </location>
</feature>
<dbReference type="GO" id="GO:0046983">
    <property type="term" value="F:protein dimerization activity"/>
    <property type="evidence" value="ECO:0007669"/>
    <property type="project" value="InterPro"/>
</dbReference>
<keyword evidence="4" id="KW-0539">Nucleus</keyword>
<feature type="region of interest" description="Disordered" evidence="5">
    <location>
        <begin position="329"/>
        <end position="351"/>
    </location>
</feature>
<evidence type="ECO:0000313" key="8">
    <source>
        <dbReference type="EMBL" id="CAH9106569.1"/>
    </source>
</evidence>